<keyword evidence="5" id="KW-1185">Reference proteome</keyword>
<dbReference type="InterPro" id="IPR020904">
    <property type="entry name" value="Sc_DH/Rdtase_CS"/>
</dbReference>
<comment type="caution">
    <text evidence="4">The sequence shown here is derived from an EMBL/GenBank/DDBJ whole genome shotgun (WGS) entry which is preliminary data.</text>
</comment>
<dbReference type="PRINTS" id="PR00080">
    <property type="entry name" value="SDRFAMILY"/>
</dbReference>
<dbReference type="InterPro" id="IPR002347">
    <property type="entry name" value="SDR_fam"/>
</dbReference>
<keyword evidence="2" id="KW-0560">Oxidoreductase</keyword>
<reference evidence="4 5" key="1">
    <citation type="submission" date="2017-12" db="EMBL/GenBank/DDBJ databases">
        <title>Taxonomic description and draft genome of Pradoshia cofamensis Gen. nov., sp. nov., a thermotolerant bacillale isolated from anterior gut of earthworm Eisenia fetida.</title>
        <authorList>
            <person name="Saha T."/>
            <person name="Chakraborty R."/>
        </authorList>
    </citation>
    <scope>NUCLEOTIDE SEQUENCE [LARGE SCALE GENOMIC DNA]</scope>
    <source>
        <strain evidence="4 5">EAG3</strain>
    </source>
</reference>
<dbReference type="GO" id="GO:0016616">
    <property type="term" value="F:oxidoreductase activity, acting on the CH-OH group of donors, NAD or NADP as acceptor"/>
    <property type="evidence" value="ECO:0007669"/>
    <property type="project" value="UniProtKB-ARBA"/>
</dbReference>
<comment type="similarity">
    <text evidence="1 3">Belongs to the short-chain dehydrogenases/reductases (SDR) family.</text>
</comment>
<gene>
    <name evidence="4" type="ORF">CYL18_01755</name>
</gene>
<dbReference type="FunFam" id="3.40.50.720:FF:000047">
    <property type="entry name" value="NADP-dependent L-serine/L-allo-threonine dehydrogenase"/>
    <property type="match status" value="1"/>
</dbReference>
<dbReference type="PANTHER" id="PTHR44196:SF1">
    <property type="entry name" value="DEHYDROGENASE_REDUCTASE SDR FAMILY MEMBER 7B"/>
    <property type="match status" value="1"/>
</dbReference>
<dbReference type="Gene3D" id="3.40.50.720">
    <property type="entry name" value="NAD(P)-binding Rossmann-like Domain"/>
    <property type="match status" value="1"/>
</dbReference>
<name>A0A2S7N3P4_9BACI</name>
<dbReference type="InterPro" id="IPR036291">
    <property type="entry name" value="NAD(P)-bd_dom_sf"/>
</dbReference>
<dbReference type="RefSeq" id="WP_104847743.1">
    <property type="nucleotide sequence ID" value="NZ_PKOZ01000001.1"/>
</dbReference>
<dbReference type="Proteomes" id="UP000239663">
    <property type="component" value="Unassembled WGS sequence"/>
</dbReference>
<protein>
    <submittedName>
        <fullName evidence="4">Oxidoreductase</fullName>
    </submittedName>
</protein>
<dbReference type="PRINTS" id="PR00081">
    <property type="entry name" value="GDHRDH"/>
</dbReference>
<evidence type="ECO:0000256" key="1">
    <source>
        <dbReference type="ARBA" id="ARBA00006484"/>
    </source>
</evidence>
<evidence type="ECO:0000313" key="4">
    <source>
        <dbReference type="EMBL" id="PQD96646.1"/>
    </source>
</evidence>
<accession>A0A2S7N3P4</accession>
<organism evidence="4 5">
    <name type="scientific">Pradoshia eiseniae</name>
    <dbReference type="NCBI Taxonomy" id="2064768"/>
    <lineage>
        <taxon>Bacteria</taxon>
        <taxon>Bacillati</taxon>
        <taxon>Bacillota</taxon>
        <taxon>Bacilli</taxon>
        <taxon>Bacillales</taxon>
        <taxon>Bacillaceae</taxon>
        <taxon>Pradoshia</taxon>
    </lineage>
</organism>
<dbReference type="OrthoDB" id="9793345at2"/>
<dbReference type="AlphaFoldDB" id="A0A2S7N3P4"/>
<evidence type="ECO:0000313" key="5">
    <source>
        <dbReference type="Proteomes" id="UP000239663"/>
    </source>
</evidence>
<dbReference type="Pfam" id="PF00106">
    <property type="entry name" value="adh_short"/>
    <property type="match status" value="1"/>
</dbReference>
<dbReference type="GO" id="GO:0016020">
    <property type="term" value="C:membrane"/>
    <property type="evidence" value="ECO:0007669"/>
    <property type="project" value="TreeGrafter"/>
</dbReference>
<dbReference type="PIRSF" id="PIRSF000126">
    <property type="entry name" value="11-beta-HSD1"/>
    <property type="match status" value="1"/>
</dbReference>
<proteinExistence type="inferred from homology"/>
<dbReference type="PROSITE" id="PS00061">
    <property type="entry name" value="ADH_SHORT"/>
    <property type="match status" value="1"/>
</dbReference>
<evidence type="ECO:0000256" key="2">
    <source>
        <dbReference type="ARBA" id="ARBA00023002"/>
    </source>
</evidence>
<sequence>MNERIKGKTVAITGASGGLGMEIARQAAKSGANLILMARSFDKLEKLRDELIANYSIKASIYGLDVSKRGDIEDTFSKIEHEVGQIDVFVNNAGFGVFDSVLEMDLDEAEGMIETNVLGLITCTKLVLPGMVSRRSGHIINIASQAGKMATPKSSVYSATKHAVLGFTNSLRMEMHGKGVYVTSVNPGPIRTNFFNIADKEGTYIKNIDRLMIDPVKLAGRIVDAMMTGKREINAPGWMNAGSKIYGLFPRTFETLGRSQFNKK</sequence>
<dbReference type="SUPFAM" id="SSF51735">
    <property type="entry name" value="NAD(P)-binding Rossmann-fold domains"/>
    <property type="match status" value="1"/>
</dbReference>
<dbReference type="PANTHER" id="PTHR44196">
    <property type="entry name" value="DEHYDROGENASE/REDUCTASE SDR FAMILY MEMBER 7B"/>
    <property type="match status" value="1"/>
</dbReference>
<dbReference type="EMBL" id="PKOZ01000001">
    <property type="protein sequence ID" value="PQD96646.1"/>
    <property type="molecule type" value="Genomic_DNA"/>
</dbReference>
<evidence type="ECO:0000256" key="3">
    <source>
        <dbReference type="RuleBase" id="RU000363"/>
    </source>
</evidence>